<dbReference type="InterPro" id="IPR000182">
    <property type="entry name" value="GNAT_dom"/>
</dbReference>
<dbReference type="InterPro" id="IPR016181">
    <property type="entry name" value="Acyl_CoA_acyltransferase"/>
</dbReference>
<organism evidence="3 5">
    <name type="scientific">Legionella birminghamensis</name>
    <dbReference type="NCBI Taxonomy" id="28083"/>
    <lineage>
        <taxon>Bacteria</taxon>
        <taxon>Pseudomonadati</taxon>
        <taxon>Pseudomonadota</taxon>
        <taxon>Gammaproteobacteria</taxon>
        <taxon>Legionellales</taxon>
        <taxon>Legionellaceae</taxon>
        <taxon>Legionella</taxon>
    </lineage>
</organism>
<reference evidence="3 5" key="2">
    <citation type="submission" date="2018-06" db="EMBL/GenBank/DDBJ databases">
        <authorList>
            <consortium name="Pathogen Informatics"/>
            <person name="Doyle S."/>
        </authorList>
    </citation>
    <scope>NUCLEOTIDE SEQUENCE [LARGE SCALE GENOMIC DNA]</scope>
    <source>
        <strain evidence="3 5">NCTC12437</strain>
    </source>
</reference>
<gene>
    <name evidence="3" type="primary">aacA</name>
    <name evidence="2" type="synonym">aacA4</name>
    <name evidence="2" type="ORF">Lbir_2446</name>
    <name evidence="3" type="ORF">NCTC12437_01202</name>
</gene>
<dbReference type="STRING" id="28083.Lbir_2446"/>
<dbReference type="OrthoDB" id="9814648at2"/>
<feature type="domain" description="N-acetyltransferase" evidence="1">
    <location>
        <begin position="2"/>
        <end position="181"/>
    </location>
</feature>
<dbReference type="RefSeq" id="WP_058524445.1">
    <property type="nucleotide sequence ID" value="NZ_CAAAHV010000003.1"/>
</dbReference>
<dbReference type="AlphaFoldDB" id="A0A378I8E8"/>
<evidence type="ECO:0000313" key="4">
    <source>
        <dbReference type="Proteomes" id="UP000054735"/>
    </source>
</evidence>
<dbReference type="Proteomes" id="UP000255066">
    <property type="component" value="Unassembled WGS sequence"/>
</dbReference>
<dbReference type="Proteomes" id="UP000054735">
    <property type="component" value="Unassembled WGS sequence"/>
</dbReference>
<dbReference type="SUPFAM" id="SSF55729">
    <property type="entry name" value="Acyl-CoA N-acyltransferases (Nat)"/>
    <property type="match status" value="1"/>
</dbReference>
<evidence type="ECO:0000313" key="2">
    <source>
        <dbReference type="EMBL" id="KTC68913.1"/>
    </source>
</evidence>
<reference evidence="2 4" key="1">
    <citation type="submission" date="2015-11" db="EMBL/GenBank/DDBJ databases">
        <title>Genomic analysis of 38 Legionella species identifies large and diverse effector repertoires.</title>
        <authorList>
            <person name="Burstein D."/>
            <person name="Amaro F."/>
            <person name="Zusman T."/>
            <person name="Lifshitz Z."/>
            <person name="Cohen O."/>
            <person name="Gilbert J.A."/>
            <person name="Pupko T."/>
            <person name="Shuman H.A."/>
            <person name="Segal G."/>
        </authorList>
    </citation>
    <scope>NUCLEOTIDE SEQUENCE [LARGE SCALE GENOMIC DNA]</scope>
    <source>
        <strain evidence="2 4">CDC#1407-AL-14</strain>
    </source>
</reference>
<proteinExistence type="predicted"/>
<accession>A0A378I8E8</accession>
<dbReference type="EMBL" id="LNXT01000044">
    <property type="protein sequence ID" value="KTC68913.1"/>
    <property type="molecule type" value="Genomic_DNA"/>
</dbReference>
<dbReference type="GO" id="GO:0016747">
    <property type="term" value="F:acyltransferase activity, transferring groups other than amino-acyl groups"/>
    <property type="evidence" value="ECO:0007669"/>
    <property type="project" value="InterPro"/>
</dbReference>
<dbReference type="PROSITE" id="PS51186">
    <property type="entry name" value="GNAT"/>
    <property type="match status" value="1"/>
</dbReference>
<name>A0A378I8E8_9GAMM</name>
<sequence>MFEFEKLKKHHIETVFSWLAEPHMLEFWDNSQEHKDDIISFVNGRTTPSNYFSGIVSYWIGSINTNPCCFILTSPLTPDDICPQILADHRSTTGMTYCIDFGIGNKAFLGKGYASGALREFINFFRNSIDPTADTFFIDPDDNNPRAQHVYAKAGFKTVGDYIMDRGVFEGQKTCLMVQTF</sequence>
<protein>
    <submittedName>
        <fullName evidence="3">Aminoglycoside N (6')-acetyltransferase</fullName>
    </submittedName>
</protein>
<keyword evidence="4" id="KW-1185">Reference proteome</keyword>
<dbReference type="EMBL" id="UGNW01000001">
    <property type="protein sequence ID" value="STX31429.1"/>
    <property type="molecule type" value="Genomic_DNA"/>
</dbReference>
<evidence type="ECO:0000313" key="3">
    <source>
        <dbReference type="EMBL" id="STX31429.1"/>
    </source>
</evidence>
<evidence type="ECO:0000313" key="5">
    <source>
        <dbReference type="Proteomes" id="UP000255066"/>
    </source>
</evidence>
<keyword evidence="3" id="KW-0808">Transferase</keyword>
<dbReference type="Gene3D" id="3.40.630.30">
    <property type="match status" value="1"/>
</dbReference>
<dbReference type="Pfam" id="PF13523">
    <property type="entry name" value="Acetyltransf_8"/>
    <property type="match status" value="1"/>
</dbReference>
<evidence type="ECO:0000259" key="1">
    <source>
        <dbReference type="PROSITE" id="PS51186"/>
    </source>
</evidence>